<keyword evidence="4" id="KW-1185">Reference proteome</keyword>
<comment type="caution">
    <text evidence="3">The sequence shown here is derived from an EMBL/GenBank/DDBJ whole genome shotgun (WGS) entry which is preliminary data.</text>
</comment>
<evidence type="ECO:0008006" key="5">
    <source>
        <dbReference type="Google" id="ProtNLM"/>
    </source>
</evidence>
<protein>
    <recommendedName>
        <fullName evidence="5">Exopolysaccharide production protein YjbE</fullName>
    </recommendedName>
</protein>
<reference evidence="3 4" key="1">
    <citation type="submission" date="2024-06" db="EMBL/GenBank/DDBJ databases">
        <title>Genomic Encyclopedia of Type Strains, Phase IV (KMG-IV): sequencing the most valuable type-strain genomes for metagenomic binning, comparative biology and taxonomic classification.</title>
        <authorList>
            <person name="Goeker M."/>
        </authorList>
    </citation>
    <scope>NUCLEOTIDE SEQUENCE [LARGE SCALE GENOMIC DNA]</scope>
    <source>
        <strain evidence="3 4">DSM 21331</strain>
    </source>
</reference>
<organism evidence="3 4">
    <name type="scientific">Methylobacterium goesingense</name>
    <dbReference type="NCBI Taxonomy" id="243690"/>
    <lineage>
        <taxon>Bacteria</taxon>
        <taxon>Pseudomonadati</taxon>
        <taxon>Pseudomonadota</taxon>
        <taxon>Alphaproteobacteria</taxon>
        <taxon>Hyphomicrobiales</taxon>
        <taxon>Methylobacteriaceae</taxon>
        <taxon>Methylobacterium</taxon>
    </lineage>
</organism>
<sequence length="99" mass="9689">MTIRNLAVATAALMLTATTAFAAPCATGTTSNMKDKSASMDKSSTVDGGSSAKVTPGAKAESPGTVGAMNNVGANTQPAPGEKKPAEGQVVKGDSADNC</sequence>
<feature type="signal peptide" evidence="2">
    <location>
        <begin position="1"/>
        <end position="22"/>
    </location>
</feature>
<dbReference type="EMBL" id="JBEPMM010000007">
    <property type="protein sequence ID" value="MET3693174.1"/>
    <property type="molecule type" value="Genomic_DNA"/>
</dbReference>
<dbReference type="RefSeq" id="WP_238280265.1">
    <property type="nucleotide sequence ID" value="NZ_BPQL01000081.1"/>
</dbReference>
<evidence type="ECO:0000256" key="1">
    <source>
        <dbReference type="SAM" id="MobiDB-lite"/>
    </source>
</evidence>
<proteinExistence type="predicted"/>
<gene>
    <name evidence="3" type="ORF">ABID43_002721</name>
</gene>
<dbReference type="Proteomes" id="UP001549145">
    <property type="component" value="Unassembled WGS sequence"/>
</dbReference>
<evidence type="ECO:0000256" key="2">
    <source>
        <dbReference type="SAM" id="SignalP"/>
    </source>
</evidence>
<accession>A0ABV2L5R5</accession>
<name>A0ABV2L5R5_9HYPH</name>
<feature type="chain" id="PRO_5046436094" description="Exopolysaccharide production protein YjbE" evidence="2">
    <location>
        <begin position="23"/>
        <end position="99"/>
    </location>
</feature>
<feature type="region of interest" description="Disordered" evidence="1">
    <location>
        <begin position="25"/>
        <end position="99"/>
    </location>
</feature>
<keyword evidence="2" id="KW-0732">Signal</keyword>
<evidence type="ECO:0000313" key="3">
    <source>
        <dbReference type="EMBL" id="MET3693174.1"/>
    </source>
</evidence>
<evidence type="ECO:0000313" key="4">
    <source>
        <dbReference type="Proteomes" id="UP001549145"/>
    </source>
</evidence>